<protein>
    <submittedName>
        <fullName evidence="1">Uncharacterized protein</fullName>
    </submittedName>
</protein>
<keyword evidence="2" id="KW-1185">Reference proteome</keyword>
<dbReference type="EMBL" id="CASHTH010000222">
    <property type="protein sequence ID" value="CAI7994621.1"/>
    <property type="molecule type" value="Genomic_DNA"/>
</dbReference>
<evidence type="ECO:0000313" key="1">
    <source>
        <dbReference type="EMBL" id="CAI7994621.1"/>
    </source>
</evidence>
<name>A0AA35QXP6_GEOBA</name>
<dbReference type="Proteomes" id="UP001174909">
    <property type="component" value="Unassembled WGS sequence"/>
</dbReference>
<reference evidence="1" key="1">
    <citation type="submission" date="2023-03" db="EMBL/GenBank/DDBJ databases">
        <authorList>
            <person name="Steffen K."/>
            <person name="Cardenas P."/>
        </authorList>
    </citation>
    <scope>NUCLEOTIDE SEQUENCE</scope>
</reference>
<sequence length="143" mass="15904">MVVGGGPACVEYQACMESMRTRILELEGQLEWREGEGDSLCTDLRAMLKEEKTIREEMVSVEHRLLLNAVERQKHTATIRLLCVASTPSPLPPSSLSPLPTTLEDTGLASLLFKRSSNWFAEPSHMTEPYLSMEDITAPRGVT</sequence>
<proteinExistence type="predicted"/>
<comment type="caution">
    <text evidence="1">The sequence shown here is derived from an EMBL/GenBank/DDBJ whole genome shotgun (WGS) entry which is preliminary data.</text>
</comment>
<gene>
    <name evidence="1" type="ORF">GBAR_LOCUS1516</name>
</gene>
<accession>A0AA35QXP6</accession>
<organism evidence="1 2">
    <name type="scientific">Geodia barretti</name>
    <name type="common">Barrett's horny sponge</name>
    <dbReference type="NCBI Taxonomy" id="519541"/>
    <lineage>
        <taxon>Eukaryota</taxon>
        <taxon>Metazoa</taxon>
        <taxon>Porifera</taxon>
        <taxon>Demospongiae</taxon>
        <taxon>Heteroscleromorpha</taxon>
        <taxon>Tetractinellida</taxon>
        <taxon>Astrophorina</taxon>
        <taxon>Geodiidae</taxon>
        <taxon>Geodia</taxon>
    </lineage>
</organism>
<evidence type="ECO:0000313" key="2">
    <source>
        <dbReference type="Proteomes" id="UP001174909"/>
    </source>
</evidence>
<dbReference type="AlphaFoldDB" id="A0AA35QXP6"/>